<dbReference type="Pfam" id="PF01883">
    <property type="entry name" value="FeS_assembly_P"/>
    <property type="match status" value="1"/>
</dbReference>
<evidence type="ECO:0000259" key="1">
    <source>
        <dbReference type="Pfam" id="PF01883"/>
    </source>
</evidence>
<proteinExistence type="predicted"/>
<dbReference type="Proteomes" id="UP000199412">
    <property type="component" value="Unassembled WGS sequence"/>
</dbReference>
<reference evidence="2 3" key="1">
    <citation type="submission" date="2016-10" db="EMBL/GenBank/DDBJ databases">
        <authorList>
            <person name="de Groot N.N."/>
        </authorList>
    </citation>
    <scope>NUCLEOTIDE SEQUENCE [LARGE SCALE GENOMIC DNA]</scope>
    <source>
        <strain evidence="2 3">ATCC 700224</strain>
    </source>
</reference>
<dbReference type="RefSeq" id="WP_092780842.1">
    <property type="nucleotide sequence ID" value="NZ_FNAP01000001.1"/>
</dbReference>
<evidence type="ECO:0000313" key="2">
    <source>
        <dbReference type="EMBL" id="SDD67984.1"/>
    </source>
</evidence>
<dbReference type="InterPro" id="IPR034904">
    <property type="entry name" value="FSCA_dom_sf"/>
</dbReference>
<feature type="domain" description="MIP18 family-like" evidence="1">
    <location>
        <begin position="36"/>
        <end position="108"/>
    </location>
</feature>
<protein>
    <submittedName>
        <fullName evidence="2">FeS assembly SUF system protein</fullName>
    </submittedName>
</protein>
<keyword evidence="3" id="KW-1185">Reference proteome</keyword>
<dbReference type="OrthoDB" id="9805360at2"/>
<gene>
    <name evidence="2" type="ORF">SAMN05421720_101234</name>
</gene>
<dbReference type="InterPro" id="IPR002744">
    <property type="entry name" value="MIP18-like"/>
</dbReference>
<organism evidence="2 3">
    <name type="scientific">Rhodospira trueperi</name>
    <dbReference type="NCBI Taxonomy" id="69960"/>
    <lineage>
        <taxon>Bacteria</taxon>
        <taxon>Pseudomonadati</taxon>
        <taxon>Pseudomonadota</taxon>
        <taxon>Alphaproteobacteria</taxon>
        <taxon>Rhodospirillales</taxon>
        <taxon>Rhodospirillaceae</taxon>
        <taxon>Rhodospira</taxon>
    </lineage>
</organism>
<dbReference type="AlphaFoldDB" id="A0A1G6WQC5"/>
<dbReference type="SUPFAM" id="SSF117916">
    <property type="entry name" value="Fe-S cluster assembly (FSCA) domain-like"/>
    <property type="match status" value="1"/>
</dbReference>
<dbReference type="STRING" id="69960.SAMN05421720_101234"/>
<evidence type="ECO:0000313" key="3">
    <source>
        <dbReference type="Proteomes" id="UP000199412"/>
    </source>
</evidence>
<dbReference type="EMBL" id="FNAP01000001">
    <property type="protein sequence ID" value="SDD67984.1"/>
    <property type="molecule type" value="Genomic_DNA"/>
</dbReference>
<sequence length="132" mass="14106">MMPPYSMPASTEPPPEEGFFATAGTPLADDVAPVDEEAVVDALRSVYDPEIPVNIYDLGLIYEIEPRGRGNWELVMTLTAPACPVAGELPGQVAEAVAATSGVGEVKVTLTWDPPWTPANMSEVAKVELDMY</sequence>
<dbReference type="PANTHER" id="PTHR42831:SF1">
    <property type="entry name" value="FE-S PROTEIN MATURATION AUXILIARY FACTOR YITW"/>
    <property type="match status" value="1"/>
</dbReference>
<accession>A0A1G6WQC5</accession>
<dbReference type="InterPro" id="IPR052339">
    <property type="entry name" value="Fe-S_Maturation_MIP18"/>
</dbReference>
<dbReference type="PANTHER" id="PTHR42831">
    <property type="entry name" value="FE-S PROTEIN MATURATION AUXILIARY FACTOR YITW"/>
    <property type="match status" value="1"/>
</dbReference>
<name>A0A1G6WQC5_9PROT</name>
<dbReference type="Gene3D" id="3.30.300.130">
    <property type="entry name" value="Fe-S cluster assembly (FSCA)"/>
    <property type="match status" value="1"/>
</dbReference>